<accession>A0ABU6S9M4</accession>
<dbReference type="EMBL" id="JASCZI010060486">
    <property type="protein sequence ID" value="MED6132738.1"/>
    <property type="molecule type" value="Genomic_DNA"/>
</dbReference>
<evidence type="ECO:0000313" key="2">
    <source>
        <dbReference type="Proteomes" id="UP001341840"/>
    </source>
</evidence>
<evidence type="ECO:0000313" key="1">
    <source>
        <dbReference type="EMBL" id="MED6132738.1"/>
    </source>
</evidence>
<dbReference type="Proteomes" id="UP001341840">
    <property type="component" value="Unassembled WGS sequence"/>
</dbReference>
<sequence>MVGANCSGVEVRGVRSSEDLEMSSLGNKVLGQGGEQLSFHENLQCSFNLQGTAGGGPARPLRHSSAIGKGPSISIPHLQKGQLTSELRKSSVRRCIISEWRWQLSHVLTFCMQSALSVGQ</sequence>
<organism evidence="1 2">
    <name type="scientific">Stylosanthes scabra</name>
    <dbReference type="NCBI Taxonomy" id="79078"/>
    <lineage>
        <taxon>Eukaryota</taxon>
        <taxon>Viridiplantae</taxon>
        <taxon>Streptophyta</taxon>
        <taxon>Embryophyta</taxon>
        <taxon>Tracheophyta</taxon>
        <taxon>Spermatophyta</taxon>
        <taxon>Magnoliopsida</taxon>
        <taxon>eudicotyledons</taxon>
        <taxon>Gunneridae</taxon>
        <taxon>Pentapetalae</taxon>
        <taxon>rosids</taxon>
        <taxon>fabids</taxon>
        <taxon>Fabales</taxon>
        <taxon>Fabaceae</taxon>
        <taxon>Papilionoideae</taxon>
        <taxon>50 kb inversion clade</taxon>
        <taxon>dalbergioids sensu lato</taxon>
        <taxon>Dalbergieae</taxon>
        <taxon>Pterocarpus clade</taxon>
        <taxon>Stylosanthes</taxon>
    </lineage>
</organism>
<keyword evidence="2" id="KW-1185">Reference proteome</keyword>
<name>A0ABU6S9M4_9FABA</name>
<comment type="caution">
    <text evidence="1">The sequence shown here is derived from an EMBL/GenBank/DDBJ whole genome shotgun (WGS) entry which is preliminary data.</text>
</comment>
<protein>
    <submittedName>
        <fullName evidence="1">Uncharacterized protein</fullName>
    </submittedName>
</protein>
<gene>
    <name evidence="1" type="ORF">PIB30_021562</name>
</gene>
<proteinExistence type="predicted"/>
<reference evidence="1 2" key="1">
    <citation type="journal article" date="2023" name="Plants (Basel)">
        <title>Bridging the Gap: Combining Genomics and Transcriptomics Approaches to Understand Stylosanthes scabra, an Orphan Legume from the Brazilian Caatinga.</title>
        <authorList>
            <person name="Ferreira-Neto J.R.C."/>
            <person name="da Silva M.D."/>
            <person name="Binneck E."/>
            <person name="de Melo N.F."/>
            <person name="da Silva R.H."/>
            <person name="de Melo A.L.T.M."/>
            <person name="Pandolfi V."/>
            <person name="Bustamante F.O."/>
            <person name="Brasileiro-Vidal A.C."/>
            <person name="Benko-Iseppon A.M."/>
        </authorList>
    </citation>
    <scope>NUCLEOTIDE SEQUENCE [LARGE SCALE GENOMIC DNA]</scope>
    <source>
        <tissue evidence="1">Leaves</tissue>
    </source>
</reference>